<dbReference type="PANTHER" id="PTHR32248:SF4">
    <property type="entry name" value="RNA POLYMERASE SIGMA-54 FACTOR"/>
    <property type="match status" value="1"/>
</dbReference>
<gene>
    <name evidence="11" type="ORF">SAMN04488530_11926</name>
</gene>
<dbReference type="PROSITE" id="PS00717">
    <property type="entry name" value="SIGMA54_1"/>
    <property type="match status" value="1"/>
</dbReference>
<feature type="domain" description="RNA polymerase sigma factor 54 core-binding" evidence="10">
    <location>
        <begin position="87"/>
        <end position="274"/>
    </location>
</feature>
<dbReference type="GO" id="GO:0000428">
    <property type="term" value="C:DNA-directed RNA polymerase complex"/>
    <property type="evidence" value="ECO:0007669"/>
    <property type="project" value="UniProtKB-KW"/>
</dbReference>
<keyword evidence="3" id="KW-0808">Transferase</keyword>
<dbReference type="OrthoDB" id="9814402at2"/>
<dbReference type="GO" id="GO:0006352">
    <property type="term" value="P:DNA-templated transcription initiation"/>
    <property type="evidence" value="ECO:0007669"/>
    <property type="project" value="InterPro"/>
</dbReference>
<keyword evidence="2" id="KW-0240">DNA-directed RNA polymerase</keyword>
<evidence type="ECO:0000256" key="6">
    <source>
        <dbReference type="ARBA" id="ARBA00023082"/>
    </source>
</evidence>
<proteinExistence type="inferred from homology"/>
<evidence type="ECO:0000256" key="4">
    <source>
        <dbReference type="ARBA" id="ARBA00022695"/>
    </source>
</evidence>
<organism evidence="11 12">
    <name type="scientific">Asaccharospora irregularis DSM 2635</name>
    <dbReference type="NCBI Taxonomy" id="1121321"/>
    <lineage>
        <taxon>Bacteria</taxon>
        <taxon>Bacillati</taxon>
        <taxon>Bacillota</taxon>
        <taxon>Clostridia</taxon>
        <taxon>Peptostreptococcales</taxon>
        <taxon>Peptostreptococcaceae</taxon>
        <taxon>Asaccharospora</taxon>
    </lineage>
</organism>
<dbReference type="PIRSF" id="PIRSF000774">
    <property type="entry name" value="RpoN"/>
    <property type="match status" value="1"/>
</dbReference>
<dbReference type="Gene3D" id="1.10.10.1330">
    <property type="entry name" value="RNA polymerase sigma-54 factor, core-binding domain"/>
    <property type="match status" value="1"/>
</dbReference>
<dbReference type="NCBIfam" id="TIGR02395">
    <property type="entry name" value="rpoN_sigma"/>
    <property type="match status" value="1"/>
</dbReference>
<evidence type="ECO:0000256" key="8">
    <source>
        <dbReference type="ARBA" id="ARBA00023163"/>
    </source>
</evidence>
<comment type="similarity">
    <text evidence="1">Belongs to the sigma-54 factor family.</text>
</comment>
<keyword evidence="8" id="KW-0804">Transcription</keyword>
<accession>A0A1M5Q9Z9</accession>
<protein>
    <submittedName>
        <fullName evidence="11">RNA polymerase, sigma 54 subunit, RpoN/SigL</fullName>
    </submittedName>
</protein>
<dbReference type="AlphaFoldDB" id="A0A1M5Q9Z9"/>
<dbReference type="EMBL" id="FQWX01000019">
    <property type="protein sequence ID" value="SHH10559.1"/>
    <property type="molecule type" value="Genomic_DNA"/>
</dbReference>
<keyword evidence="6" id="KW-0731">Sigma factor</keyword>
<dbReference type="GO" id="GO:0001216">
    <property type="term" value="F:DNA-binding transcription activator activity"/>
    <property type="evidence" value="ECO:0007669"/>
    <property type="project" value="InterPro"/>
</dbReference>
<dbReference type="Pfam" id="PF00309">
    <property type="entry name" value="Sigma54_AID"/>
    <property type="match status" value="1"/>
</dbReference>
<dbReference type="PROSITE" id="PS50044">
    <property type="entry name" value="SIGMA54_3"/>
    <property type="match status" value="1"/>
</dbReference>
<dbReference type="PROSITE" id="PS00718">
    <property type="entry name" value="SIGMA54_2"/>
    <property type="match status" value="1"/>
</dbReference>
<evidence type="ECO:0000313" key="12">
    <source>
        <dbReference type="Proteomes" id="UP000243255"/>
    </source>
</evidence>
<dbReference type="InterPro" id="IPR007634">
    <property type="entry name" value="RNA_pol_sigma_54_DNA-bd"/>
</dbReference>
<dbReference type="GO" id="GO:0016779">
    <property type="term" value="F:nucleotidyltransferase activity"/>
    <property type="evidence" value="ECO:0007669"/>
    <property type="project" value="UniProtKB-KW"/>
</dbReference>
<evidence type="ECO:0000256" key="5">
    <source>
        <dbReference type="ARBA" id="ARBA00023015"/>
    </source>
</evidence>
<dbReference type="InterPro" id="IPR038709">
    <property type="entry name" value="RpoN_core-bd_sf"/>
</dbReference>
<name>A0A1M5Q9Z9_9FIRM</name>
<dbReference type="RefSeq" id="WP_073126421.1">
    <property type="nucleotide sequence ID" value="NZ_BAABCH010000093.1"/>
</dbReference>
<keyword evidence="7" id="KW-0238">DNA-binding</keyword>
<dbReference type="Proteomes" id="UP000243255">
    <property type="component" value="Unassembled WGS sequence"/>
</dbReference>
<evidence type="ECO:0000313" key="11">
    <source>
        <dbReference type="EMBL" id="SHH10559.1"/>
    </source>
</evidence>
<evidence type="ECO:0000259" key="9">
    <source>
        <dbReference type="Pfam" id="PF04552"/>
    </source>
</evidence>
<dbReference type="PANTHER" id="PTHR32248">
    <property type="entry name" value="RNA POLYMERASE SIGMA-54 FACTOR"/>
    <property type="match status" value="1"/>
</dbReference>
<keyword evidence="4" id="KW-0548">Nucleotidyltransferase</keyword>
<evidence type="ECO:0000256" key="1">
    <source>
        <dbReference type="ARBA" id="ARBA00008798"/>
    </source>
</evidence>
<dbReference type="GO" id="GO:0016987">
    <property type="term" value="F:sigma factor activity"/>
    <property type="evidence" value="ECO:0007669"/>
    <property type="project" value="UniProtKB-KW"/>
</dbReference>
<dbReference type="PRINTS" id="PR00045">
    <property type="entry name" value="SIGMA54FCT"/>
</dbReference>
<evidence type="ECO:0000256" key="7">
    <source>
        <dbReference type="ARBA" id="ARBA00023125"/>
    </source>
</evidence>
<keyword evidence="5" id="KW-0805">Transcription regulation</keyword>
<evidence type="ECO:0000256" key="2">
    <source>
        <dbReference type="ARBA" id="ARBA00022478"/>
    </source>
</evidence>
<evidence type="ECO:0000259" key="10">
    <source>
        <dbReference type="Pfam" id="PF04963"/>
    </source>
</evidence>
<dbReference type="GO" id="GO:0003677">
    <property type="term" value="F:DNA binding"/>
    <property type="evidence" value="ECO:0007669"/>
    <property type="project" value="UniProtKB-KW"/>
</dbReference>
<feature type="domain" description="RNA polymerase sigma factor 54 DNA-binding" evidence="9">
    <location>
        <begin position="289"/>
        <end position="446"/>
    </location>
</feature>
<dbReference type="Pfam" id="PF04552">
    <property type="entry name" value="Sigma54_DBD"/>
    <property type="match status" value="1"/>
</dbReference>
<sequence length="448" mass="52125">MNFNHTLELTQSQKLVMTTQLKQSLAILNMSKLELEDEIKREAEVNPLIEIEKSSEINWEEYIKHMEKSRRIEKSEVNYNPENEVNLENMVRYSSNIYEHLKFQISLYRLDKKELEVCEYIIDSLDEDGYLRTDEKEIIDVLNIDKDTFYNCLNSVQQLEPTGVGARNLSECLIIQMHSLGIYNEVLEEIVRTDLNLIGSNKYKDISKKYDISLQRCVELISIIKNLDPKPGRTCSVEKSVYIQPDVIVEKIEGEFVVYLNEKDSYQIKINNYYKEILKSSQSDERAKEFIKERLNSATGLMKNIESRKHTVLRIAEQIVKAQESFLRKGIKHIKPLKMKEIAEKLECHESTISRGVNGKYMLTPFGVFELKYFFSSAIETEYSGMASSTSIKKIIEETIKNENKKKPLSDDNISKILKSSGINVARRTVAKYREELGILSSTRRKEY</sequence>
<keyword evidence="12" id="KW-1185">Reference proteome</keyword>
<dbReference type="Pfam" id="PF04963">
    <property type="entry name" value="Sigma54_CBD"/>
    <property type="match status" value="1"/>
</dbReference>
<dbReference type="InterPro" id="IPR000394">
    <property type="entry name" value="RNA_pol_sigma_54"/>
</dbReference>
<dbReference type="InterPro" id="IPR007046">
    <property type="entry name" value="RNA_pol_sigma_54_core-bd"/>
</dbReference>
<evidence type="ECO:0000256" key="3">
    <source>
        <dbReference type="ARBA" id="ARBA00022679"/>
    </source>
</evidence>
<dbReference type="STRING" id="1121321.SAMN04488530_11926"/>
<reference evidence="12" key="1">
    <citation type="submission" date="2016-11" db="EMBL/GenBank/DDBJ databases">
        <authorList>
            <person name="Varghese N."/>
            <person name="Submissions S."/>
        </authorList>
    </citation>
    <scope>NUCLEOTIDE SEQUENCE [LARGE SCALE GENOMIC DNA]</scope>
    <source>
        <strain evidence="12">DSM 2635</strain>
    </source>
</reference>
<dbReference type="Gene3D" id="1.10.10.60">
    <property type="entry name" value="Homeodomain-like"/>
    <property type="match status" value="1"/>
</dbReference>